<organism evidence="2 3">
    <name type="scientific">Campylobacter anatolicus</name>
    <dbReference type="NCBI Taxonomy" id="2829105"/>
    <lineage>
        <taxon>Bacteria</taxon>
        <taxon>Pseudomonadati</taxon>
        <taxon>Campylobacterota</taxon>
        <taxon>Epsilonproteobacteria</taxon>
        <taxon>Campylobacterales</taxon>
        <taxon>Campylobacteraceae</taxon>
        <taxon>Campylobacter</taxon>
    </lineage>
</organism>
<protein>
    <submittedName>
        <fullName evidence="2">Uncharacterized protein</fullName>
    </submittedName>
</protein>
<keyword evidence="1" id="KW-1133">Transmembrane helix</keyword>
<proteinExistence type="predicted"/>
<reference evidence="2 3" key="1">
    <citation type="submission" date="2021-04" db="EMBL/GenBank/DDBJ databases">
        <title>Molecular and phenotypic characterization and identification of bacterial isolates recovered from the Anatolian ground squirrels (Spermophilus xanthoprymnus) and which have the potential to form a new species in the Campylobacter genus.</title>
        <authorList>
            <person name="Aydin F."/>
            <person name="Abay S."/>
            <person name="Kayman T."/>
            <person name="Karakaya E."/>
            <person name="Mustak H.K."/>
            <person name="Mustak I.B."/>
            <person name="Bilgin N."/>
            <person name="Duzler A."/>
            <person name="Sahin O."/>
            <person name="Guran O."/>
            <person name="Saticioglu I.B."/>
        </authorList>
    </citation>
    <scope>NUCLEOTIDE SEQUENCE [LARGE SCALE GENOMIC DNA]</scope>
    <source>
        <strain evidence="3">faydin-G24</strain>
    </source>
</reference>
<keyword evidence="3" id="KW-1185">Reference proteome</keyword>
<comment type="caution">
    <text evidence="2">The sequence shown here is derived from an EMBL/GenBank/DDBJ whole genome shotgun (WGS) entry which is preliminary data.</text>
</comment>
<feature type="transmembrane region" description="Helical" evidence="1">
    <location>
        <begin position="17"/>
        <end position="35"/>
    </location>
</feature>
<evidence type="ECO:0000256" key="1">
    <source>
        <dbReference type="SAM" id="Phobius"/>
    </source>
</evidence>
<name>A0ABS5HGV9_9BACT</name>
<gene>
    <name evidence="2" type="ORF">KDD93_02850</name>
</gene>
<dbReference type="Proteomes" id="UP000682951">
    <property type="component" value="Unassembled WGS sequence"/>
</dbReference>
<evidence type="ECO:0000313" key="2">
    <source>
        <dbReference type="EMBL" id="MBR8463508.1"/>
    </source>
</evidence>
<dbReference type="RefSeq" id="WP_212140071.1">
    <property type="nucleotide sequence ID" value="NZ_JAGSSW010000002.1"/>
</dbReference>
<evidence type="ECO:0000313" key="3">
    <source>
        <dbReference type="Proteomes" id="UP000682951"/>
    </source>
</evidence>
<accession>A0ABS5HGV9</accession>
<dbReference type="EMBL" id="JAGSSW010000002">
    <property type="protein sequence ID" value="MBR8463508.1"/>
    <property type="molecule type" value="Genomic_DNA"/>
</dbReference>
<sequence length="50" mass="5763">MVNIFATQYSIEQATNVAIIHIIANLPFISLVLLARPNRRADKYITKYRT</sequence>
<keyword evidence="1" id="KW-0472">Membrane</keyword>
<keyword evidence="1" id="KW-0812">Transmembrane</keyword>